<organism evidence="1 2">
    <name type="scientific">Conexibacter woesei (strain DSM 14684 / CCUG 47730 / CIP 108061 / JCM 11494 / NBRC 100937 / ID131577)</name>
    <dbReference type="NCBI Taxonomy" id="469383"/>
    <lineage>
        <taxon>Bacteria</taxon>
        <taxon>Bacillati</taxon>
        <taxon>Actinomycetota</taxon>
        <taxon>Thermoleophilia</taxon>
        <taxon>Solirubrobacterales</taxon>
        <taxon>Conexibacteraceae</taxon>
        <taxon>Conexibacter</taxon>
    </lineage>
</organism>
<sequence length="303" mass="33744">MTAQPPVDQAAAAAFKALRVKARAEHRGNTQPLLVVYAVESFLRRLAISDYADRMVLKGGMLMAANSIRRMTRDADLSTHGLPNDERRVHEAVTRICALEPDPHDGVVIDPSSIRTEVMREGDEYQSVRCKQLAILGRARIPFALDFSFGDPGQSTVIDLESAIDRPAVRLAAYPLTLNLAEKIVTAMQRRESSTRDRDFADLWVTSRRHRLDATELRQHILAVASHRQQPVIPMAEALAHMPDRQQPYAAMVARMSYQSPPPQRWSDLIVGVIGLVDPLLAATSESLSHWNPATLSWTTATR</sequence>
<reference evidence="1 2" key="1">
    <citation type="journal article" date="2010" name="Stand. Genomic Sci.">
        <title>Complete genome sequence of Conexibacter woesei type strain (ID131577).</title>
        <authorList>
            <person name="Pukall R."/>
            <person name="Lapidus A."/>
            <person name="Glavina Del Rio T."/>
            <person name="Copeland A."/>
            <person name="Tice H."/>
            <person name="Cheng J.-F."/>
            <person name="Lucas S."/>
            <person name="Chen F."/>
            <person name="Nolan M."/>
            <person name="Bruce D."/>
            <person name="Goodwin L."/>
            <person name="Pitluck S."/>
            <person name="Mavromatis K."/>
            <person name="Ivanova N."/>
            <person name="Ovchinnikova G."/>
            <person name="Pati A."/>
            <person name="Chen A."/>
            <person name="Palaniappan K."/>
            <person name="Land M."/>
            <person name="Hauser L."/>
            <person name="Chang Y.-J."/>
            <person name="Jeffries C.D."/>
            <person name="Chain P."/>
            <person name="Meincke L."/>
            <person name="Sims D."/>
            <person name="Brettin T."/>
            <person name="Detter J.C."/>
            <person name="Rohde M."/>
            <person name="Goeker M."/>
            <person name="Bristow J."/>
            <person name="Eisen J.A."/>
            <person name="Markowitz V."/>
            <person name="Kyrpides N.C."/>
            <person name="Klenk H.-P."/>
            <person name="Hugenholtz P."/>
        </authorList>
    </citation>
    <scope>NUCLEOTIDE SEQUENCE [LARGE SCALE GENOMIC DNA]</scope>
    <source>
        <strain evidence="2">DSM 14684 / CIP 108061 / JCM 11494 / NBRC 100937 / ID131577</strain>
    </source>
</reference>
<dbReference type="EMBL" id="CP001854">
    <property type="protein sequence ID" value="ADB53983.1"/>
    <property type="molecule type" value="Genomic_DNA"/>
</dbReference>
<dbReference type="STRING" id="469383.Cwoe_5578"/>
<dbReference type="eggNOG" id="COG2253">
    <property type="taxonomic scope" value="Bacteria"/>
</dbReference>
<keyword evidence="2" id="KW-1185">Reference proteome</keyword>
<dbReference type="HOGENOM" id="CLU_067323_0_1_11"/>
<dbReference type="Pfam" id="PF08843">
    <property type="entry name" value="AbiEii"/>
    <property type="match status" value="1"/>
</dbReference>
<evidence type="ECO:0000313" key="1">
    <source>
        <dbReference type="EMBL" id="ADB53983.1"/>
    </source>
</evidence>
<dbReference type="KEGG" id="cwo:Cwoe_5578"/>
<name>D3F0P9_CONWI</name>
<accession>D3F0P9</accession>
<proteinExistence type="predicted"/>
<gene>
    <name evidence="1" type="ordered locus">Cwoe_5578</name>
</gene>
<evidence type="ECO:0008006" key="3">
    <source>
        <dbReference type="Google" id="ProtNLM"/>
    </source>
</evidence>
<protein>
    <recommendedName>
        <fullName evidence="3">Nucleotidyl transferase AbiEii/AbiGii toxin family protein</fullName>
    </recommendedName>
</protein>
<evidence type="ECO:0000313" key="2">
    <source>
        <dbReference type="Proteomes" id="UP000008229"/>
    </source>
</evidence>
<dbReference type="OrthoDB" id="9808443at2"/>
<dbReference type="AlphaFoldDB" id="D3F0P9"/>
<dbReference type="RefSeq" id="WP_012937034.1">
    <property type="nucleotide sequence ID" value="NC_013739.1"/>
</dbReference>
<dbReference type="InterPro" id="IPR014942">
    <property type="entry name" value="AbiEii"/>
</dbReference>
<reference evidence="2" key="2">
    <citation type="submission" date="2010-01" db="EMBL/GenBank/DDBJ databases">
        <title>The complete genome of Conexibacter woesei DSM 14684.</title>
        <authorList>
            <consortium name="US DOE Joint Genome Institute (JGI-PGF)"/>
            <person name="Lucas S."/>
            <person name="Copeland A."/>
            <person name="Lapidus A."/>
            <person name="Glavina del Rio T."/>
            <person name="Dalin E."/>
            <person name="Tice H."/>
            <person name="Bruce D."/>
            <person name="Goodwin L."/>
            <person name="Pitluck S."/>
            <person name="Kyrpides N."/>
            <person name="Mavromatis K."/>
            <person name="Ivanova N."/>
            <person name="Mikhailova N."/>
            <person name="Chertkov O."/>
            <person name="Brettin T."/>
            <person name="Detter J.C."/>
            <person name="Han C."/>
            <person name="Larimer F."/>
            <person name="Land M."/>
            <person name="Hauser L."/>
            <person name="Markowitz V."/>
            <person name="Cheng J.-F."/>
            <person name="Hugenholtz P."/>
            <person name="Woyke T."/>
            <person name="Wu D."/>
            <person name="Pukall R."/>
            <person name="Steenblock K."/>
            <person name="Schneider S."/>
            <person name="Klenk H.-P."/>
            <person name="Eisen J.A."/>
        </authorList>
    </citation>
    <scope>NUCLEOTIDE SEQUENCE [LARGE SCALE GENOMIC DNA]</scope>
    <source>
        <strain evidence="2">DSM 14684 / CIP 108061 / JCM 11494 / NBRC 100937 / ID131577</strain>
    </source>
</reference>
<dbReference type="Proteomes" id="UP000008229">
    <property type="component" value="Chromosome"/>
</dbReference>